<evidence type="ECO:0000313" key="3">
    <source>
        <dbReference type="Proteomes" id="UP001519310"/>
    </source>
</evidence>
<gene>
    <name evidence="2" type="ORF">J2Z77_003311</name>
</gene>
<protein>
    <submittedName>
        <fullName evidence="2">Uncharacterized protein</fullName>
    </submittedName>
</protein>
<organism evidence="2 3">
    <name type="scientific">Streptomyces avidinii</name>
    <dbReference type="NCBI Taxonomy" id="1895"/>
    <lineage>
        <taxon>Bacteria</taxon>
        <taxon>Bacillati</taxon>
        <taxon>Actinomycetota</taxon>
        <taxon>Actinomycetes</taxon>
        <taxon>Kitasatosporales</taxon>
        <taxon>Streptomycetaceae</taxon>
        <taxon>Streptomyces</taxon>
    </lineage>
</organism>
<feature type="compositionally biased region" description="Basic and acidic residues" evidence="1">
    <location>
        <begin position="253"/>
        <end position="267"/>
    </location>
</feature>
<sequence length="294" mass="32616">MSRRTDNRHRVATICREATGLPHHTCMRWAADGLITRRQPVPDAADEQQRTFEALVVAELADGLRGHELRDGALLGFTRARPEPAGLTLALHPAMADRVLATLLPRIDEHYGGLRGVPGLRLVPMGGRWALTRVQGRAAIHLVHPAADWRPALPEHGEGLTQLWRRNRHRMHPAEAADWEQRSGAGHDHGVPAQNRLNSRLLRRPLLLGAAGAAHGSANVYTHGGGDVVVEWCCSVERSDLEQRLRRSGLAQRPDESPERERERDRPWFPGEIVMGGGFVTLRRGPCYAEPGVR</sequence>
<name>A0ABS4L5X2_STRAV</name>
<reference evidence="2 3" key="1">
    <citation type="submission" date="2021-03" db="EMBL/GenBank/DDBJ databases">
        <title>Genomic Encyclopedia of Type Strains, Phase IV (KMG-IV): sequencing the most valuable type-strain genomes for metagenomic binning, comparative biology and taxonomic classification.</title>
        <authorList>
            <person name="Goeker M."/>
        </authorList>
    </citation>
    <scope>NUCLEOTIDE SEQUENCE [LARGE SCALE GENOMIC DNA]</scope>
    <source>
        <strain evidence="2 3">DSM 40526</strain>
    </source>
</reference>
<feature type="region of interest" description="Disordered" evidence="1">
    <location>
        <begin position="245"/>
        <end position="268"/>
    </location>
</feature>
<comment type="caution">
    <text evidence="2">The sequence shown here is derived from an EMBL/GenBank/DDBJ whole genome shotgun (WGS) entry which is preliminary data.</text>
</comment>
<dbReference type="EMBL" id="JAGGLQ010000005">
    <property type="protein sequence ID" value="MBP2037510.1"/>
    <property type="molecule type" value="Genomic_DNA"/>
</dbReference>
<evidence type="ECO:0000256" key="1">
    <source>
        <dbReference type="SAM" id="MobiDB-lite"/>
    </source>
</evidence>
<keyword evidence="3" id="KW-1185">Reference proteome</keyword>
<dbReference type="Proteomes" id="UP001519310">
    <property type="component" value="Unassembled WGS sequence"/>
</dbReference>
<accession>A0ABS4L5X2</accession>
<evidence type="ECO:0000313" key="2">
    <source>
        <dbReference type="EMBL" id="MBP2037510.1"/>
    </source>
</evidence>
<proteinExistence type="predicted"/>
<dbReference type="RefSeq" id="WP_189973027.1">
    <property type="nucleotide sequence ID" value="NZ_BMVL01000014.1"/>
</dbReference>